<dbReference type="CTD" id="6750738"/>
<feature type="compositionally biased region" description="Basic residues" evidence="1">
    <location>
        <begin position="1"/>
        <end position="15"/>
    </location>
</feature>
<evidence type="ECO:0000259" key="2">
    <source>
        <dbReference type="Pfam" id="PF10252"/>
    </source>
</evidence>
<feature type="region of interest" description="Disordered" evidence="1">
    <location>
        <begin position="1"/>
        <end position="104"/>
    </location>
</feature>
<evidence type="ECO:0000313" key="4">
    <source>
        <dbReference type="Proteomes" id="UP000009022"/>
    </source>
</evidence>
<keyword evidence="4" id="KW-1185">Reference proteome</keyword>
<evidence type="ECO:0000256" key="1">
    <source>
        <dbReference type="SAM" id="MobiDB-lite"/>
    </source>
</evidence>
<evidence type="ECO:0000313" key="3">
    <source>
        <dbReference type="EMBL" id="EDV28233.1"/>
    </source>
</evidence>
<name>B3RPS0_TRIAD</name>
<feature type="domain" description="Casein kinase substrate phosphoprotein PP28" evidence="2">
    <location>
        <begin position="67"/>
        <end position="147"/>
    </location>
</feature>
<dbReference type="GeneID" id="6750738"/>
<dbReference type="EMBL" id="DS985242">
    <property type="protein sequence ID" value="EDV28233.1"/>
    <property type="molecule type" value="Genomic_DNA"/>
</dbReference>
<dbReference type="Pfam" id="PF10252">
    <property type="entry name" value="PP28"/>
    <property type="match status" value="1"/>
</dbReference>
<feature type="compositionally biased region" description="Acidic residues" evidence="1">
    <location>
        <begin position="35"/>
        <end position="44"/>
    </location>
</feature>
<dbReference type="RefSeq" id="XP_002110067.1">
    <property type="nucleotide sequence ID" value="XM_002110031.1"/>
</dbReference>
<dbReference type="PANTHER" id="PTHR22055">
    <property type="entry name" value="28 KDA HEAT- AND ACID-STABLE PHOSPHOPROTEIN PDGF-ASSOCIATED PROTEIN"/>
    <property type="match status" value="1"/>
</dbReference>
<accession>B3RPS0</accession>
<dbReference type="InterPro" id="IPR039876">
    <property type="entry name" value="HAP28"/>
</dbReference>
<dbReference type="InterPro" id="IPR019380">
    <property type="entry name" value="Casein_kinase_sb_PP28"/>
</dbReference>
<gene>
    <name evidence="3" type="ORF">TRIADDRAFT_53641</name>
</gene>
<dbReference type="GO" id="GO:0005829">
    <property type="term" value="C:cytosol"/>
    <property type="evidence" value="ECO:0000318"/>
    <property type="project" value="GO_Central"/>
</dbReference>
<dbReference type="OrthoDB" id="21120at2759"/>
<feature type="compositionally biased region" description="Basic and acidic residues" evidence="1">
    <location>
        <begin position="135"/>
        <end position="160"/>
    </location>
</feature>
<reference evidence="3 4" key="1">
    <citation type="journal article" date="2008" name="Nature">
        <title>The Trichoplax genome and the nature of placozoans.</title>
        <authorList>
            <person name="Srivastava M."/>
            <person name="Begovic E."/>
            <person name="Chapman J."/>
            <person name="Putnam N.H."/>
            <person name="Hellsten U."/>
            <person name="Kawashima T."/>
            <person name="Kuo A."/>
            <person name="Mitros T."/>
            <person name="Salamov A."/>
            <person name="Carpenter M.L."/>
            <person name="Signorovitch A.Y."/>
            <person name="Moreno M.A."/>
            <person name="Kamm K."/>
            <person name="Grimwood J."/>
            <person name="Schmutz J."/>
            <person name="Shapiro H."/>
            <person name="Grigoriev I.V."/>
            <person name="Buss L.W."/>
            <person name="Schierwater B."/>
            <person name="Dellaporta S.L."/>
            <person name="Rokhsar D.S."/>
        </authorList>
    </citation>
    <scope>NUCLEOTIDE SEQUENCE [LARGE SCALE GENOMIC DNA]</scope>
    <source>
        <strain evidence="3 4">Grell-BS-1999</strain>
    </source>
</reference>
<sequence>MPKSKGKSHKGKRRVYATEPEELKPQQNRDLPPGSDEEEEDEESGNSSGEEGSSKAKGVEGLIDIENPNRAQAKVKKVSQLDTDAAPKVELSRREREEIKRQQDRIKYEKLRAEGKTEEARADLARLAIIRKEREAKAKEREASKKAAEEKKSTTTKDSGRTTSKK</sequence>
<dbReference type="AlphaFoldDB" id="B3RPS0"/>
<feature type="region of interest" description="Disordered" evidence="1">
    <location>
        <begin position="135"/>
        <end position="166"/>
    </location>
</feature>
<dbReference type="InParanoid" id="B3RPS0"/>
<proteinExistence type="predicted"/>
<organism evidence="3 4">
    <name type="scientific">Trichoplax adhaerens</name>
    <name type="common">Trichoplax reptans</name>
    <dbReference type="NCBI Taxonomy" id="10228"/>
    <lineage>
        <taxon>Eukaryota</taxon>
        <taxon>Metazoa</taxon>
        <taxon>Placozoa</taxon>
        <taxon>Uniplacotomia</taxon>
        <taxon>Trichoplacea</taxon>
        <taxon>Trichoplacidae</taxon>
        <taxon>Trichoplax</taxon>
    </lineage>
</organism>
<dbReference type="STRING" id="10228.B3RPS0"/>
<dbReference type="PhylomeDB" id="B3RPS0"/>
<dbReference type="HOGENOM" id="CLU_084870_1_0_1"/>
<feature type="compositionally biased region" description="Basic and acidic residues" evidence="1">
    <location>
        <begin position="85"/>
        <end position="104"/>
    </location>
</feature>
<dbReference type="OMA" id="DRQMRVQ"/>
<dbReference type="FunCoup" id="B3RPS0">
    <property type="interactions" value="2029"/>
</dbReference>
<dbReference type="eggNOG" id="KOG3375">
    <property type="taxonomic scope" value="Eukaryota"/>
</dbReference>
<dbReference type="KEGG" id="tad:TRIADDRAFT_53641"/>
<protein>
    <recommendedName>
        <fullName evidence="2">Casein kinase substrate phosphoprotein PP28 domain-containing protein</fullName>
    </recommendedName>
</protein>
<dbReference type="Proteomes" id="UP000009022">
    <property type="component" value="Unassembled WGS sequence"/>
</dbReference>